<protein>
    <recommendedName>
        <fullName evidence="1">diguanylate cyclase</fullName>
        <ecNumber evidence="1">2.7.7.65</ecNumber>
    </recommendedName>
</protein>
<feature type="domain" description="GGDEF" evidence="5">
    <location>
        <begin position="242"/>
        <end position="388"/>
    </location>
</feature>
<feature type="transmembrane region" description="Helical" evidence="4">
    <location>
        <begin position="97"/>
        <end position="117"/>
    </location>
</feature>
<dbReference type="AlphaFoldDB" id="A0A6S6TWK4"/>
<evidence type="ECO:0000256" key="2">
    <source>
        <dbReference type="ARBA" id="ARBA00034247"/>
    </source>
</evidence>
<keyword evidence="4" id="KW-0472">Membrane</keyword>
<feature type="transmembrane region" description="Helical" evidence="4">
    <location>
        <begin position="56"/>
        <end position="76"/>
    </location>
</feature>
<dbReference type="SMART" id="SM00267">
    <property type="entry name" value="GGDEF"/>
    <property type="match status" value="1"/>
</dbReference>
<dbReference type="PANTHER" id="PTHR45138">
    <property type="entry name" value="REGULATORY COMPONENTS OF SENSORY TRANSDUCTION SYSTEM"/>
    <property type="match status" value="1"/>
</dbReference>
<accession>A0A6S6TWK4</accession>
<dbReference type="InterPro" id="IPR043128">
    <property type="entry name" value="Rev_trsase/Diguanyl_cyclase"/>
</dbReference>
<dbReference type="PROSITE" id="PS50887">
    <property type="entry name" value="GGDEF"/>
    <property type="match status" value="1"/>
</dbReference>
<dbReference type="InterPro" id="IPR050469">
    <property type="entry name" value="Diguanylate_Cyclase"/>
</dbReference>
<dbReference type="EC" id="2.7.7.65" evidence="1"/>
<dbReference type="SUPFAM" id="SSF55073">
    <property type="entry name" value="Nucleotide cyclase"/>
    <property type="match status" value="1"/>
</dbReference>
<dbReference type="CDD" id="cd01949">
    <property type="entry name" value="GGDEF"/>
    <property type="match status" value="1"/>
</dbReference>
<dbReference type="GO" id="GO:1902201">
    <property type="term" value="P:negative regulation of bacterial-type flagellum-dependent cell motility"/>
    <property type="evidence" value="ECO:0007669"/>
    <property type="project" value="TreeGrafter"/>
</dbReference>
<dbReference type="Pfam" id="PF00990">
    <property type="entry name" value="GGDEF"/>
    <property type="match status" value="1"/>
</dbReference>
<keyword evidence="4" id="KW-0812">Transmembrane</keyword>
<dbReference type="PANTHER" id="PTHR45138:SF9">
    <property type="entry name" value="DIGUANYLATE CYCLASE DGCM-RELATED"/>
    <property type="match status" value="1"/>
</dbReference>
<dbReference type="EMBL" id="CACVAT010000382">
    <property type="protein sequence ID" value="CAA6823834.1"/>
    <property type="molecule type" value="Genomic_DNA"/>
</dbReference>
<dbReference type="GO" id="GO:0052621">
    <property type="term" value="F:diguanylate cyclase activity"/>
    <property type="evidence" value="ECO:0007669"/>
    <property type="project" value="UniProtKB-EC"/>
</dbReference>
<gene>
    <name evidence="6" type="ORF">HELGO_WM42446</name>
</gene>
<dbReference type="GO" id="GO:0005886">
    <property type="term" value="C:plasma membrane"/>
    <property type="evidence" value="ECO:0007669"/>
    <property type="project" value="TreeGrafter"/>
</dbReference>
<evidence type="ECO:0000256" key="4">
    <source>
        <dbReference type="SAM" id="Phobius"/>
    </source>
</evidence>
<feature type="transmembrane region" description="Helical" evidence="4">
    <location>
        <begin position="123"/>
        <end position="143"/>
    </location>
</feature>
<sequence>MKNYTKNFVDNVAPVLSNQHEQLFFLNQYGPFYFWLHVLAAMLLCLLLWVKMPAAGVGILIWFLAVSLLAMGSWTMKSQLKKDKLIKKDNLMQEHLIRYRLIIIMSCTVWGMSGIFLFSEDPLVQVIHLCLLMVITLSVWPVSIVFPIEFYLQLALLLLPITLMLALQQNLTTNLLCFVVLAFAATAILMTQFFTQILSHLFTKEKSLIEQIPVNPVTQLMSSTHFEQAFKKEWRRSARDQQPLSLILVEINDFREMQCLLDAPSSRQYLSAVARCIKSVAKRSSDTLGHHNKAHFVALLPGTKQDDAKELAKRLQLKVEEAKLSNPLDESQMITVTVGVSSCVPVMHNAHNKHRVGTSYPASLLEDAEQALERAKFKQQQPYAPTDLRDEGQGSGSMYGTFASG</sequence>
<dbReference type="GO" id="GO:0043709">
    <property type="term" value="P:cell adhesion involved in single-species biofilm formation"/>
    <property type="evidence" value="ECO:0007669"/>
    <property type="project" value="TreeGrafter"/>
</dbReference>
<comment type="catalytic activity">
    <reaction evidence="2">
        <text>2 GTP = 3',3'-c-di-GMP + 2 diphosphate</text>
        <dbReference type="Rhea" id="RHEA:24898"/>
        <dbReference type="ChEBI" id="CHEBI:33019"/>
        <dbReference type="ChEBI" id="CHEBI:37565"/>
        <dbReference type="ChEBI" id="CHEBI:58805"/>
        <dbReference type="EC" id="2.7.7.65"/>
    </reaction>
</comment>
<proteinExistence type="predicted"/>
<dbReference type="InterPro" id="IPR000160">
    <property type="entry name" value="GGDEF_dom"/>
</dbReference>
<evidence type="ECO:0000259" key="5">
    <source>
        <dbReference type="PROSITE" id="PS50887"/>
    </source>
</evidence>
<keyword evidence="4" id="KW-1133">Transmembrane helix</keyword>
<feature type="transmembrane region" description="Helical" evidence="4">
    <location>
        <begin position="150"/>
        <end position="167"/>
    </location>
</feature>
<feature type="region of interest" description="Disordered" evidence="3">
    <location>
        <begin position="375"/>
        <end position="405"/>
    </location>
</feature>
<evidence type="ECO:0000256" key="3">
    <source>
        <dbReference type="SAM" id="MobiDB-lite"/>
    </source>
</evidence>
<dbReference type="NCBIfam" id="TIGR00254">
    <property type="entry name" value="GGDEF"/>
    <property type="match status" value="1"/>
</dbReference>
<dbReference type="Gene3D" id="3.30.70.270">
    <property type="match status" value="1"/>
</dbReference>
<dbReference type="InterPro" id="IPR029787">
    <property type="entry name" value="Nucleotide_cyclase"/>
</dbReference>
<reference evidence="6" key="1">
    <citation type="submission" date="2020-01" db="EMBL/GenBank/DDBJ databases">
        <authorList>
            <person name="Meier V. D."/>
            <person name="Meier V D."/>
        </authorList>
    </citation>
    <scope>NUCLEOTIDE SEQUENCE</scope>
    <source>
        <strain evidence="6">HLG_WM_MAG_09</strain>
    </source>
</reference>
<organism evidence="6">
    <name type="scientific">uncultured Thiotrichaceae bacterium</name>
    <dbReference type="NCBI Taxonomy" id="298394"/>
    <lineage>
        <taxon>Bacteria</taxon>
        <taxon>Pseudomonadati</taxon>
        <taxon>Pseudomonadota</taxon>
        <taxon>Gammaproteobacteria</taxon>
        <taxon>Thiotrichales</taxon>
        <taxon>Thiotrichaceae</taxon>
        <taxon>environmental samples</taxon>
    </lineage>
</organism>
<feature type="transmembrane region" description="Helical" evidence="4">
    <location>
        <begin position="173"/>
        <end position="194"/>
    </location>
</feature>
<evidence type="ECO:0000256" key="1">
    <source>
        <dbReference type="ARBA" id="ARBA00012528"/>
    </source>
</evidence>
<evidence type="ECO:0000313" key="6">
    <source>
        <dbReference type="EMBL" id="CAA6823834.1"/>
    </source>
</evidence>
<name>A0A6S6TWK4_9GAMM</name>
<feature type="transmembrane region" description="Helical" evidence="4">
    <location>
        <begin position="32"/>
        <end position="50"/>
    </location>
</feature>